<dbReference type="AlphaFoldDB" id="A0A021VUN4"/>
<comment type="caution">
    <text evidence="1">The sequence shown here is derived from an EMBL/GenBank/DDBJ whole genome shotgun (WGS) entry which is preliminary data.</text>
</comment>
<organism evidence="1 2">
    <name type="scientific">Actinotalea ferrariae CF5-4</name>
    <dbReference type="NCBI Taxonomy" id="948458"/>
    <lineage>
        <taxon>Bacteria</taxon>
        <taxon>Bacillati</taxon>
        <taxon>Actinomycetota</taxon>
        <taxon>Actinomycetes</taxon>
        <taxon>Micrococcales</taxon>
        <taxon>Cellulomonadaceae</taxon>
        <taxon>Actinotalea</taxon>
    </lineage>
</organism>
<name>A0A021VUN4_9CELL</name>
<protein>
    <submittedName>
        <fullName evidence="1">Uncharacterized protein</fullName>
    </submittedName>
</protein>
<keyword evidence="2" id="KW-1185">Reference proteome</keyword>
<dbReference type="EMBL" id="AXCW01000014">
    <property type="protein sequence ID" value="EYR64884.1"/>
    <property type="molecule type" value="Genomic_DNA"/>
</dbReference>
<dbReference type="Proteomes" id="UP000019753">
    <property type="component" value="Unassembled WGS sequence"/>
</dbReference>
<reference evidence="1 2" key="1">
    <citation type="submission" date="2014-01" db="EMBL/GenBank/DDBJ databases">
        <title>Actinotalea ferrariae CF5-4.</title>
        <authorList>
            <person name="Chen F."/>
            <person name="Li Y."/>
            <person name="Wang G."/>
        </authorList>
    </citation>
    <scope>NUCLEOTIDE SEQUENCE [LARGE SCALE GENOMIC DNA]</scope>
    <source>
        <strain evidence="1 2">CF5-4</strain>
    </source>
</reference>
<accession>A0A021VUN4</accession>
<evidence type="ECO:0000313" key="1">
    <source>
        <dbReference type="EMBL" id="EYR64884.1"/>
    </source>
</evidence>
<evidence type="ECO:0000313" key="2">
    <source>
        <dbReference type="Proteomes" id="UP000019753"/>
    </source>
</evidence>
<proteinExistence type="predicted"/>
<sequence>MSNAISSPILPGERAVIPAGTLLRSMNPRHEGLQVAARRRTVVVDHVLRGWVDLWGDHGAGRGLVVLPSIRWPGSGGYWQEAQLTAELLAANGAPALVLPVADPHTLAGLDVEPSGEDGYTNRWLRPA</sequence>
<dbReference type="RefSeq" id="WP_034222178.1">
    <property type="nucleotide sequence ID" value="NZ_AXCW01000014.1"/>
</dbReference>
<gene>
    <name evidence="1" type="ORF">N866_03325</name>
</gene>